<protein>
    <submittedName>
        <fullName evidence="2">Uncharacterized protein</fullName>
    </submittedName>
</protein>
<accession>A0ABD2NE29</accession>
<dbReference type="AlphaFoldDB" id="A0ABD2NE29"/>
<dbReference type="Proteomes" id="UP001516400">
    <property type="component" value="Unassembled WGS sequence"/>
</dbReference>
<organism evidence="2 3">
    <name type="scientific">Cryptolaemus montrouzieri</name>
    <dbReference type="NCBI Taxonomy" id="559131"/>
    <lineage>
        <taxon>Eukaryota</taxon>
        <taxon>Metazoa</taxon>
        <taxon>Ecdysozoa</taxon>
        <taxon>Arthropoda</taxon>
        <taxon>Hexapoda</taxon>
        <taxon>Insecta</taxon>
        <taxon>Pterygota</taxon>
        <taxon>Neoptera</taxon>
        <taxon>Endopterygota</taxon>
        <taxon>Coleoptera</taxon>
        <taxon>Polyphaga</taxon>
        <taxon>Cucujiformia</taxon>
        <taxon>Coccinelloidea</taxon>
        <taxon>Coccinellidae</taxon>
        <taxon>Scymninae</taxon>
        <taxon>Scymnini</taxon>
        <taxon>Cryptolaemus</taxon>
    </lineage>
</organism>
<feature type="transmembrane region" description="Helical" evidence="1">
    <location>
        <begin position="12"/>
        <end position="30"/>
    </location>
</feature>
<sequence>MRLSLTEVDVKIFAYCFICPFLTGLSRVVWVGNGSRFAMFDCTVPDEVDGVAFIAVGDLISLVSIVADDVNGTGSMVADDVDGTGSMVADDVDGTGMVVSDDVAIIGLSELDASITMDES</sequence>
<keyword evidence="1" id="KW-0472">Membrane</keyword>
<evidence type="ECO:0000313" key="3">
    <source>
        <dbReference type="Proteomes" id="UP001516400"/>
    </source>
</evidence>
<name>A0ABD2NE29_9CUCU</name>
<dbReference type="EMBL" id="JABFTP020000103">
    <property type="protein sequence ID" value="KAL3277020.1"/>
    <property type="molecule type" value="Genomic_DNA"/>
</dbReference>
<keyword evidence="1" id="KW-1133">Transmembrane helix</keyword>
<comment type="caution">
    <text evidence="2">The sequence shown here is derived from an EMBL/GenBank/DDBJ whole genome shotgun (WGS) entry which is preliminary data.</text>
</comment>
<gene>
    <name evidence="2" type="ORF">HHI36_012382</name>
</gene>
<evidence type="ECO:0000313" key="2">
    <source>
        <dbReference type="EMBL" id="KAL3277020.1"/>
    </source>
</evidence>
<proteinExistence type="predicted"/>
<keyword evidence="1" id="KW-0812">Transmembrane</keyword>
<keyword evidence="3" id="KW-1185">Reference proteome</keyword>
<evidence type="ECO:0000256" key="1">
    <source>
        <dbReference type="SAM" id="Phobius"/>
    </source>
</evidence>
<reference evidence="2 3" key="1">
    <citation type="journal article" date="2021" name="BMC Biol.">
        <title>Horizontally acquired antibacterial genes associated with adaptive radiation of ladybird beetles.</title>
        <authorList>
            <person name="Li H.S."/>
            <person name="Tang X.F."/>
            <person name="Huang Y.H."/>
            <person name="Xu Z.Y."/>
            <person name="Chen M.L."/>
            <person name="Du X.Y."/>
            <person name="Qiu B.Y."/>
            <person name="Chen P.T."/>
            <person name="Zhang W."/>
            <person name="Slipinski A."/>
            <person name="Escalona H.E."/>
            <person name="Waterhouse R.M."/>
            <person name="Zwick A."/>
            <person name="Pang H."/>
        </authorList>
    </citation>
    <scope>NUCLEOTIDE SEQUENCE [LARGE SCALE GENOMIC DNA]</scope>
    <source>
        <strain evidence="2">SYSU2018</strain>
    </source>
</reference>